<dbReference type="InterPro" id="IPR008638">
    <property type="entry name" value="FhaB/CdiA-like_TPS"/>
</dbReference>
<feature type="domain" description="Filamentous haemagglutinin FhaB/tRNA nuclease CdiA-like TPS" evidence="2">
    <location>
        <begin position="54"/>
        <end position="158"/>
    </location>
</feature>
<dbReference type="NCBIfam" id="TIGR01901">
    <property type="entry name" value="adhes_NPXG"/>
    <property type="match status" value="1"/>
</dbReference>
<dbReference type="Proteomes" id="UP000321606">
    <property type="component" value="Chromosome"/>
</dbReference>
<dbReference type="STRING" id="714315.GCA_000516535_00042"/>
<dbReference type="AlphaFoldDB" id="A0A510JAF0"/>
<protein>
    <submittedName>
        <fullName evidence="3">Filamentous hemeagglutinin family domain protein</fullName>
    </submittedName>
</protein>
<evidence type="ECO:0000313" key="4">
    <source>
        <dbReference type="Proteomes" id="UP000321606"/>
    </source>
</evidence>
<proteinExistence type="predicted"/>
<dbReference type="SMART" id="SM00912">
    <property type="entry name" value="Haemagg_act"/>
    <property type="match status" value="1"/>
</dbReference>
<evidence type="ECO:0000256" key="1">
    <source>
        <dbReference type="SAM" id="Phobius"/>
    </source>
</evidence>
<evidence type="ECO:0000259" key="2">
    <source>
        <dbReference type="SMART" id="SM00912"/>
    </source>
</evidence>
<dbReference type="Pfam" id="PF05860">
    <property type="entry name" value="TPS"/>
    <property type="match status" value="1"/>
</dbReference>
<name>A0A510JAF0_9FUSO</name>
<feature type="transmembrane region" description="Helical" evidence="1">
    <location>
        <begin position="21"/>
        <end position="40"/>
    </location>
</feature>
<reference evidence="3 4" key="1">
    <citation type="submission" date="2019-07" db="EMBL/GenBank/DDBJ databases">
        <title>Complete Genome Sequence of Leptotrichia goodfellowii Strain JCM 16774.</title>
        <authorList>
            <person name="Watanabe S."/>
            <person name="Cui L."/>
        </authorList>
    </citation>
    <scope>NUCLEOTIDE SEQUENCE [LARGE SCALE GENOMIC DNA]</scope>
    <source>
        <strain evidence="3 4">JCM16774</strain>
    </source>
</reference>
<accession>A0A510JAF0</accession>
<organism evidence="3 4">
    <name type="scientific">Pseudoleptotrichia goodfellowii</name>
    <dbReference type="NCBI Taxonomy" id="157692"/>
    <lineage>
        <taxon>Bacteria</taxon>
        <taxon>Fusobacteriati</taxon>
        <taxon>Fusobacteriota</taxon>
        <taxon>Fusobacteriia</taxon>
        <taxon>Fusobacteriales</taxon>
        <taxon>Leptotrichiaceae</taxon>
        <taxon>Pseudoleptotrichia</taxon>
    </lineage>
</organism>
<dbReference type="RefSeq" id="WP_146966273.1">
    <property type="nucleotide sequence ID" value="NZ_AP019822.1"/>
</dbReference>
<keyword evidence="1" id="KW-1133">Transmembrane helix</keyword>
<keyword evidence="1" id="KW-0472">Membrane</keyword>
<dbReference type="EMBL" id="AP019822">
    <property type="protein sequence ID" value="BBM35133.1"/>
    <property type="molecule type" value="Genomic_DNA"/>
</dbReference>
<dbReference type="Gene3D" id="2.160.20.10">
    <property type="entry name" value="Single-stranded right-handed beta-helix, Pectin lyase-like"/>
    <property type="match status" value="1"/>
</dbReference>
<gene>
    <name evidence="3" type="ORF">JCM16774_0038</name>
</gene>
<sequence>MKKSRAFEGLSEYFKNRILQKIIAFVMLLFFNFNIFADIVPDPVSIGTRVTKTASGVDQIDIAAPNKNGTSYNSLKELQVSEQGLILNNNKNVVINTQIAGLVVRNRNLDNGPEANLIITEVTGKNKTNINGIVEVAGKRADLVMANRNGIFVNGGGF</sequence>
<dbReference type="KEGG" id="lgo:JCM16774_0038"/>
<dbReference type="InterPro" id="IPR012334">
    <property type="entry name" value="Pectin_lyas_fold"/>
</dbReference>
<dbReference type="OrthoDB" id="5666689at2"/>
<evidence type="ECO:0000313" key="3">
    <source>
        <dbReference type="EMBL" id="BBM35133.1"/>
    </source>
</evidence>
<dbReference type="SUPFAM" id="SSF51126">
    <property type="entry name" value="Pectin lyase-like"/>
    <property type="match status" value="1"/>
</dbReference>
<keyword evidence="1" id="KW-0812">Transmembrane</keyword>
<dbReference type="InterPro" id="IPR011050">
    <property type="entry name" value="Pectin_lyase_fold/virulence"/>
</dbReference>